<dbReference type="EMBL" id="JACGWJ010000006">
    <property type="protein sequence ID" value="KAL0413638.1"/>
    <property type="molecule type" value="Genomic_DNA"/>
</dbReference>
<reference evidence="3" key="1">
    <citation type="submission" date="2020-06" db="EMBL/GenBank/DDBJ databases">
        <authorList>
            <person name="Li T."/>
            <person name="Hu X."/>
            <person name="Zhang T."/>
            <person name="Song X."/>
            <person name="Zhang H."/>
            <person name="Dai N."/>
            <person name="Sheng W."/>
            <person name="Hou X."/>
            <person name="Wei L."/>
        </authorList>
    </citation>
    <scope>NUCLEOTIDE SEQUENCE</scope>
    <source>
        <strain evidence="3">G02</strain>
        <tissue evidence="3">Leaf</tissue>
    </source>
</reference>
<feature type="compositionally biased region" description="Polar residues" evidence="1">
    <location>
        <begin position="373"/>
        <end position="382"/>
    </location>
</feature>
<proteinExistence type="predicted"/>
<protein>
    <recommendedName>
        <fullName evidence="2">DUF4218 domain-containing protein</fullName>
    </recommendedName>
</protein>
<dbReference type="InterPro" id="IPR025452">
    <property type="entry name" value="DUF4218"/>
</dbReference>
<evidence type="ECO:0000313" key="3">
    <source>
        <dbReference type="EMBL" id="KAL0413638.1"/>
    </source>
</evidence>
<accession>A0AAW2U921</accession>
<comment type="caution">
    <text evidence="3">The sequence shown here is derived from an EMBL/GenBank/DDBJ whole genome shotgun (WGS) entry which is preliminary data.</text>
</comment>
<reference evidence="3" key="2">
    <citation type="journal article" date="2024" name="Plant">
        <title>Genomic evolution and insights into agronomic trait innovations of Sesamum species.</title>
        <authorList>
            <person name="Miao H."/>
            <person name="Wang L."/>
            <person name="Qu L."/>
            <person name="Liu H."/>
            <person name="Sun Y."/>
            <person name="Le M."/>
            <person name="Wang Q."/>
            <person name="Wei S."/>
            <person name="Zheng Y."/>
            <person name="Lin W."/>
            <person name="Duan Y."/>
            <person name="Cao H."/>
            <person name="Xiong S."/>
            <person name="Wang X."/>
            <person name="Wei L."/>
            <person name="Li C."/>
            <person name="Ma Q."/>
            <person name="Ju M."/>
            <person name="Zhao R."/>
            <person name="Li G."/>
            <person name="Mu C."/>
            <person name="Tian Q."/>
            <person name="Mei H."/>
            <person name="Zhang T."/>
            <person name="Gao T."/>
            <person name="Zhang H."/>
        </authorList>
    </citation>
    <scope>NUCLEOTIDE SEQUENCE</scope>
    <source>
        <strain evidence="3">G02</strain>
    </source>
</reference>
<gene>
    <name evidence="3" type="ORF">Sradi_1565500</name>
</gene>
<evidence type="ECO:0000259" key="2">
    <source>
        <dbReference type="Pfam" id="PF13960"/>
    </source>
</evidence>
<feature type="compositionally biased region" description="Acidic residues" evidence="1">
    <location>
        <begin position="386"/>
        <end position="409"/>
    </location>
</feature>
<name>A0AAW2U921_SESRA</name>
<dbReference type="Pfam" id="PF13960">
    <property type="entry name" value="DUF4218"/>
    <property type="match status" value="1"/>
</dbReference>
<dbReference type="PANTHER" id="PTHR48258">
    <property type="entry name" value="DUF4218 DOMAIN-CONTAINING PROTEIN-RELATED"/>
    <property type="match status" value="1"/>
</dbReference>
<evidence type="ECO:0000256" key="1">
    <source>
        <dbReference type="SAM" id="MobiDB-lite"/>
    </source>
</evidence>
<feature type="domain" description="DUF4218" evidence="2">
    <location>
        <begin position="122"/>
        <end position="235"/>
    </location>
</feature>
<feature type="region of interest" description="Disordered" evidence="1">
    <location>
        <begin position="373"/>
        <end position="409"/>
    </location>
</feature>
<sequence>MHIKEKTKDNLNTHRDLNNLLNRPELEFDERRPNVMPKAAYTLSKEQKRRVCEWIKGLQFPDGGYASKLACCVDMTELQMHGMKSHDFHVFIQKLIPIAFQKTLPEHLWSALTEVSLLFQNICSTTLDVYKFHELKNNVAIILCNLEKIFPPAFFDSMEHIIVHLPYEALIGGLVQYRWMYPFERFMSELKKKAKNKTHVEASIVEVYIIKEIDLFTSQYFESGVQSKRTMPRRNMSARTMTMAFRCRFSTTLVHPMLNSIENELLKSHYWGRSAEVTSVPCYFVNGYNFKTERHNTGKSTKNRGYPSLKRDKADWFVVAKVKARRVVDESKWTEICAYQPDEVLPVPVVSTNNQTYDLHDPNGLQVMIDNQAAGTSRSQARQTDDDNEEDAEESFKDDDTDDDEYELT</sequence>
<dbReference type="PANTHER" id="PTHR48258:SF4">
    <property type="entry name" value="DUF4216 DOMAIN-CONTAINING PROTEIN"/>
    <property type="match status" value="1"/>
</dbReference>
<organism evidence="3">
    <name type="scientific">Sesamum radiatum</name>
    <name type="common">Black benniseed</name>
    <dbReference type="NCBI Taxonomy" id="300843"/>
    <lineage>
        <taxon>Eukaryota</taxon>
        <taxon>Viridiplantae</taxon>
        <taxon>Streptophyta</taxon>
        <taxon>Embryophyta</taxon>
        <taxon>Tracheophyta</taxon>
        <taxon>Spermatophyta</taxon>
        <taxon>Magnoliopsida</taxon>
        <taxon>eudicotyledons</taxon>
        <taxon>Gunneridae</taxon>
        <taxon>Pentapetalae</taxon>
        <taxon>asterids</taxon>
        <taxon>lamiids</taxon>
        <taxon>Lamiales</taxon>
        <taxon>Pedaliaceae</taxon>
        <taxon>Sesamum</taxon>
    </lineage>
</organism>
<dbReference type="AlphaFoldDB" id="A0AAW2U921"/>